<dbReference type="Proteomes" id="UP000031521">
    <property type="component" value="Plasmid pP73C"/>
</dbReference>
<evidence type="ECO:0000259" key="1">
    <source>
        <dbReference type="Pfam" id="PF06114"/>
    </source>
</evidence>
<reference evidence="2 3" key="1">
    <citation type="journal article" date="2014" name="Int. J. Syst. Evol. Microbiol.">
        <title>Celeribacter indicus sp. nov., a polycyclic aromatic hydrocarbon-degrading bacterium from deep-sea sediment and reclassification of Huaishuia halophila as Celeribacter halophilus comb. nov.</title>
        <authorList>
            <person name="Lai Q."/>
            <person name="Cao J."/>
            <person name="Yuan J."/>
            <person name="Li F."/>
            <person name="Shao Z."/>
        </authorList>
    </citation>
    <scope>NUCLEOTIDE SEQUENCE [LARGE SCALE GENOMIC DNA]</scope>
    <source>
        <strain evidence="2">P73</strain>
        <plasmid evidence="3">Plasmid pP73C</plasmid>
    </source>
</reference>
<dbReference type="PANTHER" id="PTHR43236">
    <property type="entry name" value="ANTITOXIN HIGA1"/>
    <property type="match status" value="1"/>
</dbReference>
<proteinExistence type="predicted"/>
<gene>
    <name evidence="2" type="ORF">P73_4681</name>
</gene>
<sequence>MRTIRDPEELLREFGVSRPDQIDLEAIAWTQNARVQYRHLHGCEARIIGAGNRAKISLKPDGNPRRRRFSLAHEIGHWQCHRGQTLMCQSEDIETGSTIGKLPERAADRFAAQLLMPEFLIRESLRGYNNRFDMGTIRAMAEDFDMSLTAAAIRLVERNTLPSFLVCHSSRGRKWFTRSPTVDQRWFPMDHLDKDSLAFDVLFGGGPDDRMLRASGADAWFDKPWADEIPIKEQTVRIYDDEILTLLVVQDERMLAD</sequence>
<dbReference type="KEGG" id="cid:P73_4681"/>
<dbReference type="Gene3D" id="1.10.10.2910">
    <property type="match status" value="1"/>
</dbReference>
<keyword evidence="2" id="KW-0614">Plasmid</keyword>
<organism evidence="2 3">
    <name type="scientific">Celeribacter indicus</name>
    <dbReference type="NCBI Taxonomy" id="1208324"/>
    <lineage>
        <taxon>Bacteria</taxon>
        <taxon>Pseudomonadati</taxon>
        <taxon>Pseudomonadota</taxon>
        <taxon>Alphaproteobacteria</taxon>
        <taxon>Rhodobacterales</taxon>
        <taxon>Roseobacteraceae</taxon>
        <taxon>Celeribacter</taxon>
    </lineage>
</organism>
<dbReference type="OrthoDB" id="9794834at2"/>
<geneLocation type="plasmid" evidence="2 3">
    <name>pP73C</name>
</geneLocation>
<dbReference type="AlphaFoldDB" id="A0A0B5E8Q2"/>
<dbReference type="EMBL" id="CP004396">
    <property type="protein sequence ID" value="AJE49396.1"/>
    <property type="molecule type" value="Genomic_DNA"/>
</dbReference>
<dbReference type="PANTHER" id="PTHR43236:SF1">
    <property type="entry name" value="BLL7220 PROTEIN"/>
    <property type="match status" value="1"/>
</dbReference>
<name>A0A0B5E8Q2_9RHOB</name>
<feature type="domain" description="IrrE N-terminal-like" evidence="1">
    <location>
        <begin position="54"/>
        <end position="155"/>
    </location>
</feature>
<keyword evidence="3" id="KW-1185">Reference proteome</keyword>
<dbReference type="RefSeq" id="WP_043872306.1">
    <property type="nucleotide sequence ID" value="NZ_CP004396.1"/>
</dbReference>
<evidence type="ECO:0000313" key="3">
    <source>
        <dbReference type="Proteomes" id="UP000031521"/>
    </source>
</evidence>
<dbReference type="InterPro" id="IPR052345">
    <property type="entry name" value="Rad_response_metalloprotease"/>
</dbReference>
<accession>A0A0B5E8Q2</accession>
<dbReference type="Pfam" id="PF06114">
    <property type="entry name" value="Peptidase_M78"/>
    <property type="match status" value="1"/>
</dbReference>
<dbReference type="InterPro" id="IPR010359">
    <property type="entry name" value="IrrE_HExxH"/>
</dbReference>
<dbReference type="HOGENOM" id="CLU_075752_0_0_5"/>
<protein>
    <recommendedName>
        <fullName evidence="1">IrrE N-terminal-like domain-containing protein</fullName>
    </recommendedName>
</protein>
<evidence type="ECO:0000313" key="2">
    <source>
        <dbReference type="EMBL" id="AJE49396.1"/>
    </source>
</evidence>